<evidence type="ECO:0000256" key="3">
    <source>
        <dbReference type="ARBA" id="ARBA00022692"/>
    </source>
</evidence>
<feature type="domain" description="Major facilitator superfamily (MFS) profile" evidence="8">
    <location>
        <begin position="54"/>
        <end position="492"/>
    </location>
</feature>
<feature type="transmembrane region" description="Helical" evidence="7">
    <location>
        <begin position="150"/>
        <end position="170"/>
    </location>
</feature>
<dbReference type="InterPro" id="IPR020846">
    <property type="entry name" value="MFS_dom"/>
</dbReference>
<dbReference type="GO" id="GO:0022857">
    <property type="term" value="F:transmembrane transporter activity"/>
    <property type="evidence" value="ECO:0007669"/>
    <property type="project" value="InterPro"/>
</dbReference>
<dbReference type="SUPFAM" id="SSF103473">
    <property type="entry name" value="MFS general substrate transporter"/>
    <property type="match status" value="1"/>
</dbReference>
<keyword evidence="4 7" id="KW-1133">Transmembrane helix</keyword>
<proteinExistence type="predicted"/>
<evidence type="ECO:0000256" key="6">
    <source>
        <dbReference type="SAM" id="MobiDB-lite"/>
    </source>
</evidence>
<evidence type="ECO:0000256" key="5">
    <source>
        <dbReference type="ARBA" id="ARBA00023136"/>
    </source>
</evidence>
<evidence type="ECO:0000313" key="10">
    <source>
        <dbReference type="Proteomes" id="UP001392437"/>
    </source>
</evidence>
<feature type="transmembrane region" description="Helical" evidence="7">
    <location>
        <begin position="464"/>
        <end position="485"/>
    </location>
</feature>
<feature type="transmembrane region" description="Helical" evidence="7">
    <location>
        <begin position="55"/>
        <end position="73"/>
    </location>
</feature>
<organism evidence="9 10">
    <name type="scientific">Apiospora kogelbergensis</name>
    <dbReference type="NCBI Taxonomy" id="1337665"/>
    <lineage>
        <taxon>Eukaryota</taxon>
        <taxon>Fungi</taxon>
        <taxon>Dikarya</taxon>
        <taxon>Ascomycota</taxon>
        <taxon>Pezizomycotina</taxon>
        <taxon>Sordariomycetes</taxon>
        <taxon>Xylariomycetidae</taxon>
        <taxon>Amphisphaeriales</taxon>
        <taxon>Apiosporaceae</taxon>
        <taxon>Apiospora</taxon>
    </lineage>
</organism>
<keyword evidence="3 7" id="KW-0812">Transmembrane</keyword>
<comment type="subcellular location">
    <subcellularLocation>
        <location evidence="1">Membrane</location>
        <topology evidence="1">Multi-pass membrane protein</topology>
    </subcellularLocation>
</comment>
<feature type="transmembrane region" description="Helical" evidence="7">
    <location>
        <begin position="182"/>
        <end position="204"/>
    </location>
</feature>
<dbReference type="Gene3D" id="1.20.1250.20">
    <property type="entry name" value="MFS general substrate transporter like domains"/>
    <property type="match status" value="1"/>
</dbReference>
<evidence type="ECO:0000313" key="9">
    <source>
        <dbReference type="EMBL" id="KAK8132156.1"/>
    </source>
</evidence>
<evidence type="ECO:0000256" key="4">
    <source>
        <dbReference type="ARBA" id="ARBA00022989"/>
    </source>
</evidence>
<sequence length="492" mass="53183">MDMAHHPSESIPLTRISIESDASVVSPFLSPRTSLGADSNGFAKSESPPLPRRQIILLCYARLMEIIGLYSVFPYIAQMIQHIQQMPESDVGFYSGLVESLFSVVEMAALPAWNKLSERIGRRPALVWSIAGMAVFTALFGTATSVAQLILYRCLAGVFSGSGLIIRTMIQEQTTADTQAVAFSWFAIADNIGTCVGPLIGGIFADPAKMYPSVFGGIQFFRAYPYALPGIVVGVINMTGAVTSAFFLEETVENSARGKTGDHRRGRRGPTETQPDTTQRIGGFWQVLREPGVPIALLIYTHVMLVMDSFAALLPVALFTSVRLGGFGLTPAQISLYMTALAASQSLWFLVAFPRLDRRFGTRNVLYACAIAFPIYFAGYILTGSLLRSDHPAGFWASGILLTLIGPAAFMSFTAVQLVINNVSSDARLLGTITTLAMVLHSGTRTVSPGATSAIYAVGVRNSILGGYFGWVVLIPLSSCLYVFLRWLPLDA</sequence>
<dbReference type="PANTHER" id="PTHR23504">
    <property type="entry name" value="MAJOR FACILITATOR SUPERFAMILY DOMAIN-CONTAINING PROTEIN 10"/>
    <property type="match status" value="1"/>
</dbReference>
<dbReference type="Pfam" id="PF07690">
    <property type="entry name" value="MFS_1"/>
    <property type="match status" value="1"/>
</dbReference>
<feature type="transmembrane region" description="Helical" evidence="7">
    <location>
        <begin position="395"/>
        <end position="420"/>
    </location>
</feature>
<feature type="transmembrane region" description="Helical" evidence="7">
    <location>
        <begin position="334"/>
        <end position="353"/>
    </location>
</feature>
<name>A0AAW0RBL5_9PEZI</name>
<dbReference type="PRINTS" id="PR01035">
    <property type="entry name" value="TCRTETA"/>
</dbReference>
<evidence type="ECO:0000259" key="8">
    <source>
        <dbReference type="PROSITE" id="PS50850"/>
    </source>
</evidence>
<dbReference type="Proteomes" id="UP001392437">
    <property type="component" value="Unassembled WGS sequence"/>
</dbReference>
<dbReference type="AlphaFoldDB" id="A0AAW0RBL5"/>
<keyword evidence="10" id="KW-1185">Reference proteome</keyword>
<reference evidence="9 10" key="1">
    <citation type="submission" date="2023-01" db="EMBL/GenBank/DDBJ databases">
        <title>Analysis of 21 Apiospora genomes using comparative genomics revels a genus with tremendous synthesis potential of carbohydrate active enzymes and secondary metabolites.</title>
        <authorList>
            <person name="Sorensen T."/>
        </authorList>
    </citation>
    <scope>NUCLEOTIDE SEQUENCE [LARGE SCALE GENOMIC DNA]</scope>
    <source>
        <strain evidence="9 10">CBS 117206</strain>
    </source>
</reference>
<feature type="transmembrane region" description="Helical" evidence="7">
    <location>
        <begin position="125"/>
        <end position="144"/>
    </location>
</feature>
<feature type="transmembrane region" description="Helical" evidence="7">
    <location>
        <begin position="365"/>
        <end position="383"/>
    </location>
</feature>
<evidence type="ECO:0000256" key="1">
    <source>
        <dbReference type="ARBA" id="ARBA00004141"/>
    </source>
</evidence>
<dbReference type="InterPro" id="IPR011701">
    <property type="entry name" value="MFS"/>
</dbReference>
<dbReference type="EMBL" id="JAQQWP010000001">
    <property type="protein sequence ID" value="KAK8132156.1"/>
    <property type="molecule type" value="Genomic_DNA"/>
</dbReference>
<feature type="region of interest" description="Disordered" evidence="6">
    <location>
        <begin position="257"/>
        <end position="278"/>
    </location>
</feature>
<evidence type="ECO:0000256" key="7">
    <source>
        <dbReference type="SAM" id="Phobius"/>
    </source>
</evidence>
<comment type="caution">
    <text evidence="9">The sequence shown here is derived from an EMBL/GenBank/DDBJ whole genome shotgun (WGS) entry which is preliminary data.</text>
</comment>
<gene>
    <name evidence="9" type="ORF">PG999_000329</name>
</gene>
<keyword evidence="2" id="KW-0813">Transport</keyword>
<dbReference type="PROSITE" id="PS50850">
    <property type="entry name" value="MFS"/>
    <property type="match status" value="1"/>
</dbReference>
<dbReference type="InterPro" id="IPR036259">
    <property type="entry name" value="MFS_trans_sf"/>
</dbReference>
<keyword evidence="5 7" id="KW-0472">Membrane</keyword>
<protein>
    <recommendedName>
        <fullName evidence="8">Major facilitator superfamily (MFS) profile domain-containing protein</fullName>
    </recommendedName>
</protein>
<accession>A0AAW0RBL5</accession>
<dbReference type="GO" id="GO:0016020">
    <property type="term" value="C:membrane"/>
    <property type="evidence" value="ECO:0007669"/>
    <property type="project" value="UniProtKB-SubCell"/>
</dbReference>
<evidence type="ECO:0000256" key="2">
    <source>
        <dbReference type="ARBA" id="ARBA00022448"/>
    </source>
</evidence>
<feature type="transmembrane region" description="Helical" evidence="7">
    <location>
        <begin position="297"/>
        <end position="322"/>
    </location>
</feature>
<dbReference type="PANTHER" id="PTHR23504:SF3">
    <property type="entry name" value="MAJOR FACILITATOR SUPERFAMILY (MFS) PROFILE DOMAIN-CONTAINING PROTEIN"/>
    <property type="match status" value="1"/>
</dbReference>
<dbReference type="InterPro" id="IPR001958">
    <property type="entry name" value="Tet-R_TetA/multi-R_MdtG-like"/>
</dbReference>
<feature type="transmembrane region" description="Helical" evidence="7">
    <location>
        <begin position="224"/>
        <end position="248"/>
    </location>
</feature>